<evidence type="ECO:0000313" key="4">
    <source>
        <dbReference type="Proteomes" id="UP000594364"/>
    </source>
</evidence>
<keyword evidence="4" id="KW-1185">Reference proteome</keyword>
<protein>
    <submittedName>
        <fullName evidence="3">Uncharacterized protein</fullName>
    </submittedName>
</protein>
<reference evidence="3 4" key="1">
    <citation type="journal article" date="2018" name="PLoS Genet.">
        <title>Repeat elements organise 3D genome structure and mediate transcription in the filamentous fungus Epichloe festucae.</title>
        <authorList>
            <person name="Winter D.J."/>
            <person name="Ganley A.R.D."/>
            <person name="Young C.A."/>
            <person name="Liachko I."/>
            <person name="Schardl C.L."/>
            <person name="Dupont P.Y."/>
            <person name="Berry D."/>
            <person name="Ram A."/>
            <person name="Scott B."/>
            <person name="Cox M.P."/>
        </authorList>
    </citation>
    <scope>NUCLEOTIDE SEQUENCE [LARGE SCALE GENOMIC DNA]</scope>
    <source>
        <strain evidence="3 4">Fl1</strain>
    </source>
</reference>
<feature type="compositionally biased region" description="Polar residues" evidence="2">
    <location>
        <begin position="201"/>
        <end position="213"/>
    </location>
</feature>
<feature type="region of interest" description="Disordered" evidence="2">
    <location>
        <begin position="194"/>
        <end position="213"/>
    </location>
</feature>
<feature type="coiled-coil region" evidence="1">
    <location>
        <begin position="343"/>
        <end position="370"/>
    </location>
</feature>
<feature type="compositionally biased region" description="Basic residues" evidence="2">
    <location>
        <begin position="228"/>
        <end position="237"/>
    </location>
</feature>
<dbReference type="AlphaFoldDB" id="A0A7S9PS82"/>
<feature type="coiled-coil region" evidence="1">
    <location>
        <begin position="483"/>
        <end position="510"/>
    </location>
</feature>
<feature type="compositionally biased region" description="Polar residues" evidence="2">
    <location>
        <begin position="238"/>
        <end position="259"/>
    </location>
</feature>
<evidence type="ECO:0000256" key="2">
    <source>
        <dbReference type="SAM" id="MobiDB-lite"/>
    </source>
</evidence>
<name>A0A7S9PS82_EPIFF</name>
<evidence type="ECO:0000256" key="1">
    <source>
        <dbReference type="SAM" id="Coils"/>
    </source>
</evidence>
<proteinExistence type="predicted"/>
<feature type="compositionally biased region" description="Basic and acidic residues" evidence="2">
    <location>
        <begin position="53"/>
        <end position="63"/>
    </location>
</feature>
<feature type="region of interest" description="Disordered" evidence="2">
    <location>
        <begin position="1"/>
        <end position="164"/>
    </location>
</feature>
<feature type="compositionally biased region" description="Polar residues" evidence="2">
    <location>
        <begin position="65"/>
        <end position="78"/>
    </location>
</feature>
<sequence length="722" mass="80834">MQSVAVRARGASASTASTAAQHLDAAASELAAQTNPSTSSDPLTDKLATTASSREDDDTKGSDSWRLQSDASTVSSRVTTPEPHSPPRSRSRPPLFSSTSESRAPRDGRSSAIPIPIPGAVPPPPPGLPTHGELHGVGAITSSDARQSHVTAEDEAEPQASSWIDHGAATSLSSDDESEEDLIAYKNARQFPPQLPAHLSTHMSNPRSRSSATNRITNWVYQYEKSHSPARIRRRNRTTSASSKGSESQATKSCPGSESSHAEVEQLWQQLKERRGRLRDIRNKMTQIRQELQKLRWQKEEADNSFMTIVRPLLVGQRSDTFLSSLKLLDSRMASMLELREDYHFREASYERLELELDEEEKEVSGLETRFFSLLSAGQQHHHVGGSDSAPARRSTTDTRPGVDVNAPYELIGIQADKPLEDIHPLYVEFSAAVGDLENAKEDYRELLFVHSQYEDERNLRDSTGHSLSADAETFLTEFPSEEARLKASIAKLEDVAQRLKQLCQEKRVMKKHLSVQMAYVLEPEMAYEDLDLDDTAQILEHHHDLAHPRYTELLSQPDHVLASPGPMTAEQALRAATRLPADDPLKTEKQRLAAKEYSIETLVRGHGSDTKADRVNKWLLHQLRISPMSVLLLRSVFGSSRLRIRDYWRWQCDVMYYWWRDGTMMQRDDGSMISTTDMSEFSGHGGDTSKPSESHLRRRSPPEAQINQADQEQCCFSPKVS</sequence>
<keyword evidence="1" id="KW-0175">Coiled coil</keyword>
<feature type="compositionally biased region" description="Polar residues" evidence="2">
    <location>
        <begin position="140"/>
        <end position="150"/>
    </location>
</feature>
<feature type="region of interest" description="Disordered" evidence="2">
    <location>
        <begin position="227"/>
        <end position="266"/>
    </location>
</feature>
<feature type="compositionally biased region" description="Low complexity" evidence="2">
    <location>
        <begin position="1"/>
        <end position="20"/>
    </location>
</feature>
<feature type="coiled-coil region" evidence="1">
    <location>
        <begin position="271"/>
        <end position="305"/>
    </location>
</feature>
<feature type="compositionally biased region" description="Pro residues" evidence="2">
    <location>
        <begin position="115"/>
        <end position="128"/>
    </location>
</feature>
<dbReference type="EMBL" id="CP031385">
    <property type="protein sequence ID" value="QPG94093.1"/>
    <property type="molecule type" value="Genomic_DNA"/>
</dbReference>
<dbReference type="Proteomes" id="UP000594364">
    <property type="component" value="Chromosome 1"/>
</dbReference>
<organism evidence="3 4">
    <name type="scientific">Epichloe festucae (strain Fl1)</name>
    <dbReference type="NCBI Taxonomy" id="877507"/>
    <lineage>
        <taxon>Eukaryota</taxon>
        <taxon>Fungi</taxon>
        <taxon>Dikarya</taxon>
        <taxon>Ascomycota</taxon>
        <taxon>Pezizomycotina</taxon>
        <taxon>Sordariomycetes</taxon>
        <taxon>Hypocreomycetidae</taxon>
        <taxon>Hypocreales</taxon>
        <taxon>Clavicipitaceae</taxon>
        <taxon>Epichloe</taxon>
    </lineage>
</organism>
<dbReference type="OrthoDB" id="3553547at2759"/>
<gene>
    <name evidence="3" type="ORF">C2857_004603</name>
</gene>
<feature type="region of interest" description="Disordered" evidence="2">
    <location>
        <begin position="671"/>
        <end position="722"/>
    </location>
</feature>
<feature type="compositionally biased region" description="Polar residues" evidence="2">
    <location>
        <begin position="31"/>
        <end position="52"/>
    </location>
</feature>
<feature type="region of interest" description="Disordered" evidence="2">
    <location>
        <begin position="382"/>
        <end position="402"/>
    </location>
</feature>
<accession>A0A7S9PS82</accession>
<evidence type="ECO:0000313" key="3">
    <source>
        <dbReference type="EMBL" id="QPG94093.1"/>
    </source>
</evidence>